<keyword evidence="1" id="KW-0560">Oxidoreductase</keyword>
<dbReference type="EMBL" id="AP012032">
    <property type="protein sequence ID" value="BAK11795.1"/>
    <property type="molecule type" value="Genomic_DNA"/>
</dbReference>
<dbReference type="PANTHER" id="PTHR13847:SF281">
    <property type="entry name" value="FAD DEPENDENT OXIDOREDUCTASE DOMAIN-CONTAINING PROTEIN"/>
    <property type="match status" value="1"/>
</dbReference>
<sequence>MNRPIPIINTPKLKILAACLASSVFEDTVMKLESYWQATAPSFSAAAKAPLPAQADVVVIGAGFTGVSAALTLARSGINVVVLDSEEVMSQASSRNGGHCNTGVAQNFASLVGSHGLDQASRFYKAFDDAVTYVEQLIKQEQIDCDFRLCGKLKLASKASHFSGLQDAWTLMRRTVDPDIQLLSKDEVQREIGGGDFHGGLLQQHGGQMHMGKFGVGLAEAAVRSGAKIYTHHHVTQLIRLDGYRHRVVTSQGEILADKVLMATGCSSEGPFPWFQRRIVPVGSFIVVTEPLDNALLHALLPENRNYVTSMNIGNYFRTTADSRLVFGGRARFAISNPTSDSRSGDILHAAMAKMFPQLANTKIDYCWGGMVDMSADRLPHAGEQDGVFYSLGYSGHGTQMSVWMGRVMADLISEKSRDNPWQREAWPALPGYHGKPWFLPLAGLYYKAKDRLS</sequence>
<organism evidence="3 4">
    <name type="scientific">Pantoea ananatis (strain AJ13355)</name>
    <dbReference type="NCBI Taxonomy" id="932677"/>
    <lineage>
        <taxon>Bacteria</taxon>
        <taxon>Pseudomonadati</taxon>
        <taxon>Pseudomonadota</taxon>
        <taxon>Gammaproteobacteria</taxon>
        <taxon>Enterobacterales</taxon>
        <taxon>Erwiniaceae</taxon>
        <taxon>Pantoea</taxon>
    </lineage>
</organism>
<dbReference type="AlphaFoldDB" id="A0A0H3L1Q6"/>
<dbReference type="Gene3D" id="3.50.50.60">
    <property type="entry name" value="FAD/NAD(P)-binding domain"/>
    <property type="match status" value="1"/>
</dbReference>
<dbReference type="PATRIC" id="fig|932677.3.peg.2009"/>
<dbReference type="KEGG" id="paj:PAJ_1715"/>
<proteinExistence type="predicted"/>
<dbReference type="GO" id="GO:0005737">
    <property type="term" value="C:cytoplasm"/>
    <property type="evidence" value="ECO:0007669"/>
    <property type="project" value="TreeGrafter"/>
</dbReference>
<dbReference type="Pfam" id="PF01266">
    <property type="entry name" value="DAO"/>
    <property type="match status" value="1"/>
</dbReference>
<feature type="domain" description="FAD dependent oxidoreductase" evidence="2">
    <location>
        <begin position="56"/>
        <end position="412"/>
    </location>
</feature>
<name>A0A0H3L1Q6_PANAA</name>
<evidence type="ECO:0000256" key="1">
    <source>
        <dbReference type="ARBA" id="ARBA00023002"/>
    </source>
</evidence>
<dbReference type="Proteomes" id="UP000006690">
    <property type="component" value="Chromosome"/>
</dbReference>
<dbReference type="InterPro" id="IPR006076">
    <property type="entry name" value="FAD-dep_OxRdtase"/>
</dbReference>
<reference evidence="4" key="1">
    <citation type="journal article" date="2012" name="Appl. Microbiol. Biotechnol.">
        <title>The complete genome sequence of Pantoea ananatis AJ13355, an organism with great biotechnological potential.</title>
        <authorList>
            <person name="Hara Y."/>
            <person name="Kadotani N."/>
            <person name="Izui H."/>
            <person name="Katashkina J.I."/>
            <person name="Kuvaeva T.M."/>
            <person name="Andreeva I.G."/>
            <person name="Golubeva L.I."/>
            <person name="Malko D.B."/>
            <person name="Makeev V.J."/>
            <person name="Mashko S.V."/>
            <person name="Kozlov Y.I."/>
        </authorList>
    </citation>
    <scope>NUCLEOTIDE SEQUENCE [LARGE SCALE GENOMIC DNA]</scope>
    <source>
        <strain evidence="4">AJ13355</strain>
    </source>
</reference>
<evidence type="ECO:0000313" key="3">
    <source>
        <dbReference type="EMBL" id="BAK11795.1"/>
    </source>
</evidence>
<dbReference type="InterPro" id="IPR036188">
    <property type="entry name" value="FAD/NAD-bd_sf"/>
</dbReference>
<dbReference type="PANTHER" id="PTHR13847">
    <property type="entry name" value="SARCOSINE DEHYDROGENASE-RELATED"/>
    <property type="match status" value="1"/>
</dbReference>
<evidence type="ECO:0000313" key="4">
    <source>
        <dbReference type="Proteomes" id="UP000006690"/>
    </source>
</evidence>
<protein>
    <submittedName>
        <fullName evidence="3">Gamma-glutamylputrescine oxidoreductase PuuB</fullName>
    </submittedName>
</protein>
<dbReference type="eggNOG" id="COG0665">
    <property type="taxonomic scope" value="Bacteria"/>
</dbReference>
<dbReference type="GO" id="GO:0016491">
    <property type="term" value="F:oxidoreductase activity"/>
    <property type="evidence" value="ECO:0007669"/>
    <property type="project" value="UniProtKB-KW"/>
</dbReference>
<dbReference type="SUPFAM" id="SSF51905">
    <property type="entry name" value="FAD/NAD(P)-binding domain"/>
    <property type="match status" value="1"/>
</dbReference>
<dbReference type="Gene3D" id="3.30.9.10">
    <property type="entry name" value="D-Amino Acid Oxidase, subunit A, domain 2"/>
    <property type="match status" value="1"/>
</dbReference>
<accession>A0A0H3L1Q6</accession>
<dbReference type="HOGENOM" id="CLU_007884_3_3_6"/>
<evidence type="ECO:0000259" key="2">
    <source>
        <dbReference type="Pfam" id="PF01266"/>
    </source>
</evidence>
<gene>
    <name evidence="3" type="primary">puuB</name>
    <name evidence="3" type="ordered locus">PAJ_1715</name>
</gene>